<feature type="non-terminal residue" evidence="2">
    <location>
        <position position="349"/>
    </location>
</feature>
<dbReference type="GO" id="GO:0007021">
    <property type="term" value="P:tubulin complex assembly"/>
    <property type="evidence" value="ECO:0007669"/>
    <property type="project" value="InterPro"/>
</dbReference>
<dbReference type="GO" id="GO:0034333">
    <property type="term" value="P:adherens junction assembly"/>
    <property type="evidence" value="ECO:0007669"/>
    <property type="project" value="TreeGrafter"/>
</dbReference>
<accession>A0A1B6JUG5</accession>
<dbReference type="GO" id="GO:0007023">
    <property type="term" value="P:post-chaperonin tubulin folding pathway"/>
    <property type="evidence" value="ECO:0007669"/>
    <property type="project" value="InterPro"/>
</dbReference>
<dbReference type="GO" id="GO:0070830">
    <property type="term" value="P:bicellular tight junction assembly"/>
    <property type="evidence" value="ECO:0007669"/>
    <property type="project" value="TreeGrafter"/>
</dbReference>
<sequence length="349" mass="39441">VHSVDIDREAEKANERFVSIFNKYVHQPHLIDPYLDTFLLHIVELVRKSDSTLIVKNRAFKYLLSISSVRGYKIVCEHLPHEVNDLVPVLKLLEEQDTRDTENWQTRYGLILWLCTIVRLPFDINGFNSTSGESVLDRLLDTCFIYLMCNDACQEVAAFLSACVLTRKDMKQHIALFVNWAIEMINGEGSSKDSQDKIGPLKGLAMLLKHGERQDLLPHASRILRCVVAKHCTDSTLTSKFVTKIITRIGLIFLRHKVESQGQRCLTVNVISSAFQTHLQIDDGNDGDLHPPDTHIVEASSNQNECVEKYVGEIMAYLVNSTTSNDEKTRFSASKGICRIISCLSTSFG</sequence>
<dbReference type="GO" id="GO:0016328">
    <property type="term" value="C:lateral plasma membrane"/>
    <property type="evidence" value="ECO:0007669"/>
    <property type="project" value="TreeGrafter"/>
</dbReference>
<dbReference type="Pfam" id="PF23579">
    <property type="entry name" value="ARM_TBCD"/>
    <property type="match status" value="1"/>
</dbReference>
<dbReference type="PANTHER" id="PTHR12658">
    <property type="entry name" value="BETA-TUBULIN COFACTOR D"/>
    <property type="match status" value="1"/>
</dbReference>
<protein>
    <recommendedName>
        <fullName evidence="1">Tubulin-folding cofactor D ARM repeats domain-containing protein</fullName>
    </recommendedName>
</protein>
<feature type="domain" description="Tubulin-folding cofactor D ARM repeats" evidence="1">
    <location>
        <begin position="238"/>
        <end position="348"/>
    </location>
</feature>
<evidence type="ECO:0000259" key="1">
    <source>
        <dbReference type="Pfam" id="PF25767"/>
    </source>
</evidence>
<gene>
    <name evidence="2" type="ORF">g.5353</name>
</gene>
<dbReference type="InterPro" id="IPR058033">
    <property type="entry name" value="ARM_TBCD_2nd"/>
</dbReference>
<dbReference type="EMBL" id="GECU01004865">
    <property type="protein sequence ID" value="JAT02842.1"/>
    <property type="molecule type" value="Transcribed_RNA"/>
</dbReference>
<dbReference type="PANTHER" id="PTHR12658:SF0">
    <property type="entry name" value="TUBULIN-SPECIFIC CHAPERONE D"/>
    <property type="match status" value="1"/>
</dbReference>
<dbReference type="AlphaFoldDB" id="A0A1B6JUG5"/>
<organism evidence="2">
    <name type="scientific">Homalodisca liturata</name>
    <dbReference type="NCBI Taxonomy" id="320908"/>
    <lineage>
        <taxon>Eukaryota</taxon>
        <taxon>Metazoa</taxon>
        <taxon>Ecdysozoa</taxon>
        <taxon>Arthropoda</taxon>
        <taxon>Hexapoda</taxon>
        <taxon>Insecta</taxon>
        <taxon>Pterygota</taxon>
        <taxon>Neoptera</taxon>
        <taxon>Paraneoptera</taxon>
        <taxon>Hemiptera</taxon>
        <taxon>Auchenorrhyncha</taxon>
        <taxon>Membracoidea</taxon>
        <taxon>Cicadellidae</taxon>
        <taxon>Cicadellinae</taxon>
        <taxon>Proconiini</taxon>
        <taxon>Homalodisca</taxon>
    </lineage>
</organism>
<dbReference type="GO" id="GO:0048487">
    <property type="term" value="F:beta-tubulin binding"/>
    <property type="evidence" value="ECO:0007669"/>
    <property type="project" value="InterPro"/>
</dbReference>
<dbReference type="InterPro" id="IPR033162">
    <property type="entry name" value="TBCD"/>
</dbReference>
<name>A0A1B6JUG5_9HEMI</name>
<proteinExistence type="predicted"/>
<reference evidence="2" key="1">
    <citation type="submission" date="2015-11" db="EMBL/GenBank/DDBJ databases">
        <title>De novo transcriptome assembly of four potential Pierce s Disease insect vectors from Arizona vineyards.</title>
        <authorList>
            <person name="Tassone E.E."/>
        </authorList>
    </citation>
    <scope>NUCLEOTIDE SEQUENCE</scope>
</reference>
<dbReference type="Pfam" id="PF25767">
    <property type="entry name" value="ARM_TBCD_2nd"/>
    <property type="match status" value="1"/>
</dbReference>
<dbReference type="InterPro" id="IPR016024">
    <property type="entry name" value="ARM-type_fold"/>
</dbReference>
<dbReference type="GO" id="GO:0000226">
    <property type="term" value="P:microtubule cytoskeleton organization"/>
    <property type="evidence" value="ECO:0007669"/>
    <property type="project" value="TreeGrafter"/>
</dbReference>
<evidence type="ECO:0000313" key="2">
    <source>
        <dbReference type="EMBL" id="JAT02842.1"/>
    </source>
</evidence>
<feature type="non-terminal residue" evidence="2">
    <location>
        <position position="1"/>
    </location>
</feature>
<dbReference type="GO" id="GO:0005096">
    <property type="term" value="F:GTPase activator activity"/>
    <property type="evidence" value="ECO:0007669"/>
    <property type="project" value="InterPro"/>
</dbReference>
<dbReference type="SUPFAM" id="SSF48371">
    <property type="entry name" value="ARM repeat"/>
    <property type="match status" value="1"/>
</dbReference>